<evidence type="ECO:0000256" key="2">
    <source>
        <dbReference type="SAM" id="SignalP"/>
    </source>
</evidence>
<evidence type="ECO:0000313" key="4">
    <source>
        <dbReference type="Proteomes" id="UP001213664"/>
    </source>
</evidence>
<proteinExistence type="inferred from homology"/>
<dbReference type="PROSITE" id="PS51257">
    <property type="entry name" value="PROKAR_LIPOPROTEIN"/>
    <property type="match status" value="1"/>
</dbReference>
<dbReference type="GO" id="GO:0004721">
    <property type="term" value="F:phosphoprotein phosphatase activity"/>
    <property type="evidence" value="ECO:0007669"/>
    <property type="project" value="InterPro"/>
</dbReference>
<evidence type="ECO:0000256" key="1">
    <source>
        <dbReference type="ARBA" id="ARBA00009580"/>
    </source>
</evidence>
<name>A0AAJ6BK23_9CAUL</name>
<dbReference type="EMBL" id="CP119326">
    <property type="protein sequence ID" value="WEK38524.1"/>
    <property type="molecule type" value="Genomic_DNA"/>
</dbReference>
<gene>
    <name evidence="3" type="ORF">P0Y50_08140</name>
</gene>
<dbReference type="Gene3D" id="3.90.190.10">
    <property type="entry name" value="Protein tyrosine phosphatase superfamily"/>
    <property type="match status" value="1"/>
</dbReference>
<feature type="chain" id="PRO_5042463990" evidence="2">
    <location>
        <begin position="21"/>
        <end position="300"/>
    </location>
</feature>
<feature type="signal peptide" evidence="2">
    <location>
        <begin position="1"/>
        <end position="20"/>
    </location>
</feature>
<evidence type="ECO:0000313" key="3">
    <source>
        <dbReference type="EMBL" id="WEK38524.1"/>
    </source>
</evidence>
<dbReference type="InterPro" id="IPR026893">
    <property type="entry name" value="Tyr/Ser_Pase_IphP-type"/>
</dbReference>
<reference evidence="3" key="1">
    <citation type="submission" date="2023-03" db="EMBL/GenBank/DDBJ databases">
        <title>Andean soil-derived lignocellulolytic bacterial consortium as a source of novel taxa and putative plastic-active enzymes.</title>
        <authorList>
            <person name="Diaz-Garcia L."/>
            <person name="Chuvochina M."/>
            <person name="Feuerriegel G."/>
            <person name="Bunk B."/>
            <person name="Sproer C."/>
            <person name="Streit W.R."/>
            <person name="Rodriguez L.M."/>
            <person name="Overmann J."/>
            <person name="Jimenez D.J."/>
        </authorList>
    </citation>
    <scope>NUCLEOTIDE SEQUENCE</scope>
    <source>
        <strain evidence="3">MAG 833</strain>
    </source>
</reference>
<comment type="similarity">
    <text evidence="1">Belongs to the protein-tyrosine phosphatase family.</text>
</comment>
<dbReference type="AlphaFoldDB" id="A0AAJ6BK23"/>
<dbReference type="InterPro" id="IPR029021">
    <property type="entry name" value="Prot-tyrosine_phosphatase-like"/>
</dbReference>
<dbReference type="SUPFAM" id="SSF52799">
    <property type="entry name" value="(Phosphotyrosine protein) phosphatases II"/>
    <property type="match status" value="1"/>
</dbReference>
<keyword evidence="2" id="KW-0732">Signal</keyword>
<dbReference type="PANTHER" id="PTHR31126">
    <property type="entry name" value="TYROSINE-PROTEIN PHOSPHATASE"/>
    <property type="match status" value="1"/>
</dbReference>
<dbReference type="Pfam" id="PF13350">
    <property type="entry name" value="Y_phosphatase3"/>
    <property type="match status" value="1"/>
</dbReference>
<accession>A0AAJ6BK23</accession>
<dbReference type="Proteomes" id="UP001213664">
    <property type="component" value="Chromosome"/>
</dbReference>
<sequence>MKRLLLCAGAIAALALSACATSASVSAVQAQATQGSAAAPNAPADHERLLPLQGVQNARDIGGYRTVDGRTVKWDVIYRTGELSALTPDDVAFLRGHGLRAIHDLRTVEERRSHPTAWTGEGAPPITATDYTLDMLSFSDLFKDGVPTAERAREVFTASYPQLLKMQRPQHRALFADLLKGDGPILYHCTAGKDRTGMATALILSALGVPRQTILADYELSNRYYRGQASAAGAEADPGMSAFLQMPPDVRAVFMGVDARYLQAVFDLIDRDYGSVEIYLDRELDVDAADLQRLRTLYTQ</sequence>
<dbReference type="PANTHER" id="PTHR31126:SF1">
    <property type="entry name" value="TYROSINE SPECIFIC PROTEIN PHOSPHATASES DOMAIN-CONTAINING PROTEIN"/>
    <property type="match status" value="1"/>
</dbReference>
<organism evidence="3 4">
    <name type="scientific">Candidatus Brevundimonas colombiensis</name>
    <dbReference type="NCBI Taxonomy" id="3121376"/>
    <lineage>
        <taxon>Bacteria</taxon>
        <taxon>Pseudomonadati</taxon>
        <taxon>Pseudomonadota</taxon>
        <taxon>Alphaproteobacteria</taxon>
        <taxon>Caulobacterales</taxon>
        <taxon>Caulobacteraceae</taxon>
        <taxon>Brevundimonas</taxon>
    </lineage>
</organism>
<protein>
    <submittedName>
        <fullName evidence="3">Tyrosine-protein phosphatase</fullName>
    </submittedName>
</protein>